<name>A0A1K1Y5D6_9GAMM</name>
<evidence type="ECO:0000256" key="1">
    <source>
        <dbReference type="SAM" id="SignalP"/>
    </source>
</evidence>
<dbReference type="GO" id="GO:0016872">
    <property type="term" value="F:intramolecular lyase activity"/>
    <property type="evidence" value="ECO:0007669"/>
    <property type="project" value="InterPro"/>
</dbReference>
<dbReference type="InterPro" id="IPR016087">
    <property type="entry name" value="Chalcone_isomerase"/>
</dbReference>
<dbReference type="RefSeq" id="WP_072326433.1">
    <property type="nucleotide sequence ID" value="NZ_FPJW01000007.1"/>
</dbReference>
<evidence type="ECO:0000313" key="3">
    <source>
        <dbReference type="EMBL" id="SFX56795.1"/>
    </source>
</evidence>
<protein>
    <submittedName>
        <fullName evidence="3">Chalcone isomerase-like</fullName>
    </submittedName>
</protein>
<dbReference type="Gene3D" id="3.50.70.10">
    <property type="match status" value="1"/>
</dbReference>
<dbReference type="InterPro" id="IPR016088">
    <property type="entry name" value="Chalcone_isomerase_3-sand"/>
</dbReference>
<evidence type="ECO:0000259" key="2">
    <source>
        <dbReference type="Pfam" id="PF16036"/>
    </source>
</evidence>
<dbReference type="Pfam" id="PF16036">
    <property type="entry name" value="Chalcone_3"/>
    <property type="match status" value="1"/>
</dbReference>
<dbReference type="EMBL" id="FPJW01000007">
    <property type="protein sequence ID" value="SFX56795.1"/>
    <property type="molecule type" value="Genomic_DNA"/>
</dbReference>
<feature type="signal peptide" evidence="1">
    <location>
        <begin position="1"/>
        <end position="29"/>
    </location>
</feature>
<keyword evidence="3" id="KW-0413">Isomerase</keyword>
<keyword evidence="4" id="KW-1185">Reference proteome</keyword>
<evidence type="ECO:0000313" key="4">
    <source>
        <dbReference type="Proteomes" id="UP000182350"/>
    </source>
</evidence>
<gene>
    <name evidence="3" type="ORF">SAMN02745752_02119</name>
</gene>
<dbReference type="SUPFAM" id="SSF54626">
    <property type="entry name" value="Chalcone isomerase"/>
    <property type="match status" value="1"/>
</dbReference>
<feature type="domain" description="Chalcone isomerase" evidence="2">
    <location>
        <begin position="31"/>
        <end position="191"/>
    </location>
</feature>
<dbReference type="STRING" id="1122209.SAMN02745752_02119"/>
<reference evidence="3 4" key="1">
    <citation type="submission" date="2016-11" db="EMBL/GenBank/DDBJ databases">
        <authorList>
            <person name="Jaros S."/>
            <person name="Januszkiewicz K."/>
            <person name="Wedrychowicz H."/>
        </authorList>
    </citation>
    <scope>NUCLEOTIDE SEQUENCE [LARGE SCALE GENOMIC DNA]</scope>
    <source>
        <strain evidence="3 4">DSM 21637</strain>
    </source>
</reference>
<sequence>MHWLNKIPYFTVSLFLAAWLVLAATSAQASVKIEGVSFASQLNTSPTLQLQGYGLLRYRWVIKAYVAAFYQTDTSLAAEDMSGGKHLEIEYFHAIKAGGFAKATRDGVRSNTDQATYAAIEADLEAFLELYQDVQPGDRYALTWFPDQGISLNLNGEALGRFSDERLARALFAIWLGENPGDERLKQALLGG</sequence>
<accession>A0A1K1Y5D6</accession>
<organism evidence="3 4">
    <name type="scientific">Marinospirillum alkaliphilum DSM 21637</name>
    <dbReference type="NCBI Taxonomy" id="1122209"/>
    <lineage>
        <taxon>Bacteria</taxon>
        <taxon>Pseudomonadati</taxon>
        <taxon>Pseudomonadota</taxon>
        <taxon>Gammaproteobacteria</taxon>
        <taxon>Oceanospirillales</taxon>
        <taxon>Oceanospirillaceae</taxon>
        <taxon>Marinospirillum</taxon>
    </lineage>
</organism>
<dbReference type="AlphaFoldDB" id="A0A1K1Y5D6"/>
<keyword evidence="1" id="KW-0732">Signal</keyword>
<dbReference type="OrthoDB" id="270742at2"/>
<proteinExistence type="predicted"/>
<feature type="chain" id="PRO_5012453492" evidence="1">
    <location>
        <begin position="30"/>
        <end position="192"/>
    </location>
</feature>
<dbReference type="Proteomes" id="UP000182350">
    <property type="component" value="Unassembled WGS sequence"/>
</dbReference>
<dbReference type="InterPro" id="IPR036298">
    <property type="entry name" value="Chalcone_isomerase_sf"/>
</dbReference>